<dbReference type="EMBL" id="CADCTV010001064">
    <property type="protein sequence ID" value="CAA9376357.1"/>
    <property type="molecule type" value="Genomic_DNA"/>
</dbReference>
<name>A0A6J4N3I7_9BACT</name>
<reference evidence="1" key="1">
    <citation type="submission" date="2020-02" db="EMBL/GenBank/DDBJ databases">
        <authorList>
            <person name="Meier V. D."/>
        </authorList>
    </citation>
    <scope>NUCLEOTIDE SEQUENCE</scope>
    <source>
        <strain evidence="1">AVDCRST_MAG89</strain>
    </source>
</reference>
<sequence length="60" mass="6489">MRISAVHPAESTLVAASQMGSHDGSALGDACPASYLTPDGLIWKTVRPEWSWKVSNTSWM</sequence>
<proteinExistence type="predicted"/>
<evidence type="ECO:0000313" key="1">
    <source>
        <dbReference type="EMBL" id="CAA9376357.1"/>
    </source>
</evidence>
<organism evidence="1">
    <name type="scientific">uncultured Gemmatimonadota bacterium</name>
    <dbReference type="NCBI Taxonomy" id="203437"/>
    <lineage>
        <taxon>Bacteria</taxon>
        <taxon>Pseudomonadati</taxon>
        <taxon>Gemmatimonadota</taxon>
        <taxon>environmental samples</taxon>
    </lineage>
</organism>
<protein>
    <submittedName>
        <fullName evidence="1">Uncharacterized protein</fullName>
    </submittedName>
</protein>
<gene>
    <name evidence="1" type="ORF">AVDCRST_MAG89-5038</name>
</gene>
<accession>A0A6J4N3I7</accession>
<dbReference type="AlphaFoldDB" id="A0A6J4N3I7"/>